<dbReference type="Proteomes" id="UP001404845">
    <property type="component" value="Unassembled WGS sequence"/>
</dbReference>
<organism evidence="1 2">
    <name type="scientific">Methylorubrum rhodesianum</name>
    <dbReference type="NCBI Taxonomy" id="29427"/>
    <lineage>
        <taxon>Bacteria</taxon>
        <taxon>Pseudomonadati</taxon>
        <taxon>Pseudomonadota</taxon>
        <taxon>Alphaproteobacteria</taxon>
        <taxon>Hyphomicrobiales</taxon>
        <taxon>Methylobacteriaceae</taxon>
        <taxon>Methylorubrum</taxon>
    </lineage>
</organism>
<comment type="caution">
    <text evidence="1">The sequence shown here is derived from an EMBL/GenBank/DDBJ whole genome shotgun (WGS) entry which is preliminary data.</text>
</comment>
<name>A0ABU9ZL93_9HYPH</name>
<dbReference type="EMBL" id="JAQYXL010000005">
    <property type="protein sequence ID" value="MEN3231971.1"/>
    <property type="molecule type" value="Genomic_DNA"/>
</dbReference>
<dbReference type="RefSeq" id="WP_157914335.1">
    <property type="nucleotide sequence ID" value="NZ_JACWCW010000138.1"/>
</dbReference>
<proteinExistence type="predicted"/>
<sequence>MTTKIVALTDALGNLVRFTLLAGQRHDSIGVIPLIEGIAYKAFVADKVFDANWIT</sequence>
<protein>
    <recommendedName>
        <fullName evidence="3">Transposase</fullName>
    </recommendedName>
</protein>
<evidence type="ECO:0008006" key="3">
    <source>
        <dbReference type="Google" id="ProtNLM"/>
    </source>
</evidence>
<evidence type="ECO:0000313" key="2">
    <source>
        <dbReference type="Proteomes" id="UP001404845"/>
    </source>
</evidence>
<keyword evidence="2" id="KW-1185">Reference proteome</keyword>
<accession>A0ABU9ZL93</accession>
<reference evidence="1 2" key="1">
    <citation type="journal article" date="2023" name="PLoS ONE">
        <title>Complete genome assembly of Hawai'i environmental nontuberculous mycobacteria reveals unexpected co-isolation with methylobacteria.</title>
        <authorList>
            <person name="Hendrix J."/>
            <person name="Epperson L.E."/>
            <person name="Tong E.I."/>
            <person name="Chan Y.L."/>
            <person name="Hasan N.A."/>
            <person name="Dawrs S.N."/>
            <person name="Norton G.J."/>
            <person name="Virdi R."/>
            <person name="Crooks J.L."/>
            <person name="Chan E.D."/>
            <person name="Honda J.R."/>
            <person name="Strong M."/>
        </authorList>
    </citation>
    <scope>NUCLEOTIDE SEQUENCE [LARGE SCALE GENOMIC DNA]</scope>
    <source>
        <strain evidence="1 2">NJH_HI01</strain>
    </source>
</reference>
<gene>
    <name evidence="1" type="ORF">PUR21_30920</name>
</gene>
<evidence type="ECO:0000313" key="1">
    <source>
        <dbReference type="EMBL" id="MEN3231971.1"/>
    </source>
</evidence>